<evidence type="ECO:0000313" key="4">
    <source>
        <dbReference type="EMBL" id="CAB4638933.1"/>
    </source>
</evidence>
<dbReference type="EMBL" id="CAEZVC010000206">
    <property type="protein sequence ID" value="CAB4638933.1"/>
    <property type="molecule type" value="Genomic_DNA"/>
</dbReference>
<dbReference type="Gene3D" id="3.40.50.10540">
    <property type="entry name" value="Crotonobetainyl-coa:carnitine coa-transferase, domain 1"/>
    <property type="match status" value="1"/>
</dbReference>
<dbReference type="EMBL" id="CAEUNJ010000013">
    <property type="protein sequence ID" value="CAB4370810.1"/>
    <property type="molecule type" value="Genomic_DNA"/>
</dbReference>
<organism evidence="3">
    <name type="scientific">freshwater metagenome</name>
    <dbReference type="NCBI Taxonomy" id="449393"/>
    <lineage>
        <taxon>unclassified sequences</taxon>
        <taxon>metagenomes</taxon>
        <taxon>ecological metagenomes</taxon>
    </lineage>
</organism>
<name>A0A6J6AKF1_9ZZZZ</name>
<protein>
    <submittedName>
        <fullName evidence="3">Unannotated protein</fullName>
    </submittedName>
</protein>
<dbReference type="InterPro" id="IPR023606">
    <property type="entry name" value="CoA-Trfase_III_dom_1_sf"/>
</dbReference>
<dbReference type="EMBL" id="CAEZXY010000184">
    <property type="protein sequence ID" value="CAB4727748.1"/>
    <property type="molecule type" value="Genomic_DNA"/>
</dbReference>
<dbReference type="GO" id="GO:0008410">
    <property type="term" value="F:CoA-transferase activity"/>
    <property type="evidence" value="ECO:0007669"/>
    <property type="project" value="TreeGrafter"/>
</dbReference>
<evidence type="ECO:0000313" key="2">
    <source>
        <dbReference type="EMBL" id="CAB4346817.1"/>
    </source>
</evidence>
<dbReference type="Gene3D" id="3.30.1540.10">
    <property type="entry name" value="formyl-coa transferase, domain 3"/>
    <property type="match status" value="1"/>
</dbReference>
<evidence type="ECO:0000313" key="6">
    <source>
        <dbReference type="EMBL" id="CAB4801234.1"/>
    </source>
</evidence>
<dbReference type="SUPFAM" id="SSF89796">
    <property type="entry name" value="CoA-transferase family III (CaiB/BaiF)"/>
    <property type="match status" value="1"/>
</dbReference>
<evidence type="ECO:0000313" key="7">
    <source>
        <dbReference type="EMBL" id="CAB4967171.1"/>
    </source>
</evidence>
<proteinExistence type="predicted"/>
<dbReference type="AlphaFoldDB" id="A0A6J6AKF1"/>
<keyword evidence="1" id="KW-0808">Transferase</keyword>
<dbReference type="EMBL" id="CAFAAM010000064">
    <property type="protein sequence ID" value="CAB4801234.1"/>
    <property type="molecule type" value="Genomic_DNA"/>
</dbReference>
<sequence length="395" mass="42048">MAGALQGIRILDISTALTGPYPAALLADQGADVIKVERPGLGDLARWVGVAVNGVSALFQACNRGKRSIALDMATPEGLAIVRELASRSDVVIQNMRPGVADRLGIGWEDLSAGRDDLVYISLSGFGQTGPYAHRGAYDTVIQAYAGLGTNQADPDDGTPVFLRQTAADKITAMYAVQAITAALFARERGMGGQHVELSMADSVVSFLWADAAGNEMMLDSDGSMNSSFVQGSKPFRFSDGFGIATPTSDADFHGMCEALGVDGHNDPRVATIGERRKHPEISGEIMSKCHEVAGQFTCAEISERMEASNVPFALVVAPQDLPNDPHAIAIGLFEEFDHPVAGRVRQPRHPAQFLGTPATLQTVSPTLGQQTDEILTELGRADSIEELRRNGIVF</sequence>
<dbReference type="PANTHER" id="PTHR48207:SF3">
    <property type="entry name" value="SUCCINATE--HYDROXYMETHYLGLUTARATE COA-TRANSFERASE"/>
    <property type="match status" value="1"/>
</dbReference>
<reference evidence="3" key="1">
    <citation type="submission" date="2020-05" db="EMBL/GenBank/DDBJ databases">
        <authorList>
            <person name="Chiriac C."/>
            <person name="Salcher M."/>
            <person name="Ghai R."/>
            <person name="Kavagutti S V."/>
        </authorList>
    </citation>
    <scope>NUCLEOTIDE SEQUENCE</scope>
</reference>
<dbReference type="InterPro" id="IPR044855">
    <property type="entry name" value="CoA-Trfase_III_dom3_sf"/>
</dbReference>
<dbReference type="InterPro" id="IPR050483">
    <property type="entry name" value="CoA-transferase_III_domain"/>
</dbReference>
<evidence type="ECO:0000313" key="5">
    <source>
        <dbReference type="EMBL" id="CAB4727748.1"/>
    </source>
</evidence>
<dbReference type="Pfam" id="PF02515">
    <property type="entry name" value="CoA_transf_3"/>
    <property type="match status" value="1"/>
</dbReference>
<accession>A0A6J6AKF1</accession>
<evidence type="ECO:0000256" key="1">
    <source>
        <dbReference type="ARBA" id="ARBA00022679"/>
    </source>
</evidence>
<dbReference type="InterPro" id="IPR003673">
    <property type="entry name" value="CoA-Trfase_fam_III"/>
</dbReference>
<gene>
    <name evidence="4" type="ORF">UFOPK1906_01962</name>
    <name evidence="5" type="ORF">UFOPK2624_02132</name>
    <name evidence="6" type="ORF">UFOPK3010_00618</name>
    <name evidence="2" type="ORF">UFOPK3331_01998</name>
    <name evidence="7" type="ORF">UFOPK3785_02109</name>
    <name evidence="3" type="ORF">UFOPK4201_00436</name>
</gene>
<evidence type="ECO:0000313" key="3">
    <source>
        <dbReference type="EMBL" id="CAB4370810.1"/>
    </source>
</evidence>
<dbReference type="EMBL" id="CAESAL010000128">
    <property type="protein sequence ID" value="CAB4346817.1"/>
    <property type="molecule type" value="Genomic_DNA"/>
</dbReference>
<dbReference type="EMBL" id="CAFBNJ010000197">
    <property type="protein sequence ID" value="CAB4967171.1"/>
    <property type="molecule type" value="Genomic_DNA"/>
</dbReference>
<dbReference type="PANTHER" id="PTHR48207">
    <property type="entry name" value="SUCCINATE--HYDROXYMETHYLGLUTARATE COA-TRANSFERASE"/>
    <property type="match status" value="1"/>
</dbReference>